<protein>
    <submittedName>
        <fullName evidence="1">Uncharacterized protein</fullName>
    </submittedName>
</protein>
<dbReference type="STRING" id="1798407.A3A16_03445"/>
<name>A0A1G1ZQD3_9BACT</name>
<gene>
    <name evidence="1" type="ORF">A3A16_03445</name>
</gene>
<dbReference type="Proteomes" id="UP000177942">
    <property type="component" value="Unassembled WGS sequence"/>
</dbReference>
<evidence type="ECO:0000313" key="2">
    <source>
        <dbReference type="Proteomes" id="UP000177942"/>
    </source>
</evidence>
<evidence type="ECO:0000313" key="1">
    <source>
        <dbReference type="EMBL" id="OGY66396.1"/>
    </source>
</evidence>
<organism evidence="1 2">
    <name type="scientific">Candidatus Harrisonbacteria bacterium RIFCSPLOWO2_01_FULL_44_18</name>
    <dbReference type="NCBI Taxonomy" id="1798407"/>
    <lineage>
        <taxon>Bacteria</taxon>
        <taxon>Candidatus Harrisoniibacteriota</taxon>
    </lineage>
</organism>
<proteinExistence type="predicted"/>
<dbReference type="AlphaFoldDB" id="A0A1G1ZQD3"/>
<accession>A0A1G1ZQD3</accession>
<sequence>MKRGKIFKETKARSTHNCLRCGKVIQIKETYFREEDADKFLHSLHNKKFCQDCYKNFISKN</sequence>
<dbReference type="EMBL" id="MHJJ01000001">
    <property type="protein sequence ID" value="OGY66396.1"/>
    <property type="molecule type" value="Genomic_DNA"/>
</dbReference>
<comment type="caution">
    <text evidence="1">The sequence shown here is derived from an EMBL/GenBank/DDBJ whole genome shotgun (WGS) entry which is preliminary data.</text>
</comment>
<reference evidence="1 2" key="1">
    <citation type="journal article" date="2016" name="Nat. Commun.">
        <title>Thousands of microbial genomes shed light on interconnected biogeochemical processes in an aquifer system.</title>
        <authorList>
            <person name="Anantharaman K."/>
            <person name="Brown C.T."/>
            <person name="Hug L.A."/>
            <person name="Sharon I."/>
            <person name="Castelle C.J."/>
            <person name="Probst A.J."/>
            <person name="Thomas B.C."/>
            <person name="Singh A."/>
            <person name="Wilkins M.J."/>
            <person name="Karaoz U."/>
            <person name="Brodie E.L."/>
            <person name="Williams K.H."/>
            <person name="Hubbard S.S."/>
            <person name="Banfield J.F."/>
        </authorList>
    </citation>
    <scope>NUCLEOTIDE SEQUENCE [LARGE SCALE GENOMIC DNA]</scope>
</reference>